<dbReference type="PANTHER" id="PTHR28037:SF1">
    <property type="entry name" value="ALCOHOL O-ACETYLTRANSFERASE 1-RELATED"/>
    <property type="match status" value="1"/>
</dbReference>
<evidence type="ECO:0000313" key="3">
    <source>
        <dbReference type="Proteomes" id="UP000308652"/>
    </source>
</evidence>
<dbReference type="InterPro" id="IPR023213">
    <property type="entry name" value="CAT-like_dom_sf"/>
</dbReference>
<sequence length="499" mass="56443">MVFEKGSTTMIMQAFRRADQWTITGESFERLFGDSEAAFYPASKNGLGDMFLHLAFKAPTGAMRRDRVIIAWAIIRRRHPLLMSRVIYDSTLNTPYFSFLPPASIRNALEEAERVLFFNNKKKDELIFEHMNGARVLSDEHLSHLVISTSHVTPTAAVDPDYQDYDLLMCAPHFLGDGTSLHQATHDLLSLLASPLTDSQLTEELYRDAEWAKVLPPAFETRIEVPTGALAKIASKVDFIKTLGKEIGGHTLARRQRGPQRTVIYETAFSEDETAVILKKCKSHSVTVNHAVVALCNMVWARNISNPDNKRHPMMMYTAMNLRPHLSALHPTNTYWFIALTYFNIVLPAFLPETQEVFWHRARTVKNQIRNMIQSPFLKARALEMAKTRVARSRGENAQMPTLETSTESSLPPAPSAALLGLSLIGNLDATYNRSSYPSFHLHSVTTASRQKAGGLLLLEHTFAKKLWLHLCWDENGFEEGHIEKFWAALREAVHELLM</sequence>
<feature type="region of interest" description="Disordered" evidence="1">
    <location>
        <begin position="390"/>
        <end position="412"/>
    </location>
</feature>
<dbReference type="PANTHER" id="PTHR28037">
    <property type="entry name" value="ALCOHOL O-ACETYLTRANSFERASE 1-RELATED"/>
    <property type="match status" value="1"/>
</dbReference>
<dbReference type="EMBL" id="ML213619">
    <property type="protein sequence ID" value="TFK35776.1"/>
    <property type="molecule type" value="Genomic_DNA"/>
</dbReference>
<feature type="compositionally biased region" description="Polar residues" evidence="1">
    <location>
        <begin position="399"/>
        <end position="408"/>
    </location>
</feature>
<keyword evidence="3" id="KW-1185">Reference proteome</keyword>
<dbReference type="Proteomes" id="UP000308652">
    <property type="component" value="Unassembled WGS sequence"/>
</dbReference>
<dbReference type="Gene3D" id="3.30.559.10">
    <property type="entry name" value="Chloramphenicol acetyltransferase-like domain"/>
    <property type="match status" value="1"/>
</dbReference>
<gene>
    <name evidence="2" type="ORF">BDQ12DRAFT_725811</name>
</gene>
<dbReference type="InterPro" id="IPR052058">
    <property type="entry name" value="Alcohol_O-acetyltransferase"/>
</dbReference>
<accession>A0A5C3LUK8</accession>
<evidence type="ECO:0008006" key="4">
    <source>
        <dbReference type="Google" id="ProtNLM"/>
    </source>
</evidence>
<reference evidence="2 3" key="1">
    <citation type="journal article" date="2019" name="Nat. Ecol. Evol.">
        <title>Megaphylogeny resolves global patterns of mushroom evolution.</title>
        <authorList>
            <person name="Varga T."/>
            <person name="Krizsan K."/>
            <person name="Foldi C."/>
            <person name="Dima B."/>
            <person name="Sanchez-Garcia M."/>
            <person name="Sanchez-Ramirez S."/>
            <person name="Szollosi G.J."/>
            <person name="Szarkandi J.G."/>
            <person name="Papp V."/>
            <person name="Albert L."/>
            <person name="Andreopoulos W."/>
            <person name="Angelini C."/>
            <person name="Antonin V."/>
            <person name="Barry K.W."/>
            <person name="Bougher N.L."/>
            <person name="Buchanan P."/>
            <person name="Buyck B."/>
            <person name="Bense V."/>
            <person name="Catcheside P."/>
            <person name="Chovatia M."/>
            <person name="Cooper J."/>
            <person name="Damon W."/>
            <person name="Desjardin D."/>
            <person name="Finy P."/>
            <person name="Geml J."/>
            <person name="Haridas S."/>
            <person name="Hughes K."/>
            <person name="Justo A."/>
            <person name="Karasinski D."/>
            <person name="Kautmanova I."/>
            <person name="Kiss B."/>
            <person name="Kocsube S."/>
            <person name="Kotiranta H."/>
            <person name="LaButti K.M."/>
            <person name="Lechner B.E."/>
            <person name="Liimatainen K."/>
            <person name="Lipzen A."/>
            <person name="Lukacs Z."/>
            <person name="Mihaltcheva S."/>
            <person name="Morgado L.N."/>
            <person name="Niskanen T."/>
            <person name="Noordeloos M.E."/>
            <person name="Ohm R.A."/>
            <person name="Ortiz-Santana B."/>
            <person name="Ovrebo C."/>
            <person name="Racz N."/>
            <person name="Riley R."/>
            <person name="Savchenko A."/>
            <person name="Shiryaev A."/>
            <person name="Soop K."/>
            <person name="Spirin V."/>
            <person name="Szebenyi C."/>
            <person name="Tomsovsky M."/>
            <person name="Tulloss R.E."/>
            <person name="Uehling J."/>
            <person name="Grigoriev I.V."/>
            <person name="Vagvolgyi C."/>
            <person name="Papp T."/>
            <person name="Martin F.M."/>
            <person name="Miettinen O."/>
            <person name="Hibbett D.S."/>
            <person name="Nagy L.G."/>
        </authorList>
    </citation>
    <scope>NUCLEOTIDE SEQUENCE [LARGE SCALE GENOMIC DNA]</scope>
    <source>
        <strain evidence="2 3">CBS 166.37</strain>
    </source>
</reference>
<organism evidence="2 3">
    <name type="scientific">Crucibulum laeve</name>
    <dbReference type="NCBI Taxonomy" id="68775"/>
    <lineage>
        <taxon>Eukaryota</taxon>
        <taxon>Fungi</taxon>
        <taxon>Dikarya</taxon>
        <taxon>Basidiomycota</taxon>
        <taxon>Agaricomycotina</taxon>
        <taxon>Agaricomycetes</taxon>
        <taxon>Agaricomycetidae</taxon>
        <taxon>Agaricales</taxon>
        <taxon>Agaricineae</taxon>
        <taxon>Nidulariaceae</taxon>
        <taxon>Crucibulum</taxon>
    </lineage>
</organism>
<dbReference type="OrthoDB" id="3355480at2759"/>
<evidence type="ECO:0000313" key="2">
    <source>
        <dbReference type="EMBL" id="TFK35776.1"/>
    </source>
</evidence>
<dbReference type="AlphaFoldDB" id="A0A5C3LUK8"/>
<name>A0A5C3LUK8_9AGAR</name>
<dbReference type="Gene3D" id="3.30.559.30">
    <property type="entry name" value="Nonribosomal peptide synthetase, condensation domain"/>
    <property type="match status" value="1"/>
</dbReference>
<protein>
    <recommendedName>
        <fullName evidence="4">Alcohol acetyltransferase</fullName>
    </recommendedName>
</protein>
<dbReference type="SUPFAM" id="SSF52777">
    <property type="entry name" value="CoA-dependent acyltransferases"/>
    <property type="match status" value="2"/>
</dbReference>
<proteinExistence type="predicted"/>
<dbReference type="STRING" id="68775.A0A5C3LUK8"/>
<evidence type="ECO:0000256" key="1">
    <source>
        <dbReference type="SAM" id="MobiDB-lite"/>
    </source>
</evidence>